<gene>
    <name evidence="1" type="ORF">TVAG_221980</name>
</gene>
<dbReference type="EMBL" id="DS113295">
    <property type="protein sequence ID" value="EAY12844.1"/>
    <property type="molecule type" value="Genomic_DNA"/>
</dbReference>
<accession>A2E3F3</accession>
<organism evidence="1 2">
    <name type="scientific">Trichomonas vaginalis (strain ATCC PRA-98 / G3)</name>
    <dbReference type="NCBI Taxonomy" id="412133"/>
    <lineage>
        <taxon>Eukaryota</taxon>
        <taxon>Metamonada</taxon>
        <taxon>Parabasalia</taxon>
        <taxon>Trichomonadida</taxon>
        <taxon>Trichomonadidae</taxon>
        <taxon>Trichomonas</taxon>
    </lineage>
</organism>
<dbReference type="InParanoid" id="A2E3F3"/>
<dbReference type="Proteomes" id="UP000001542">
    <property type="component" value="Unassembled WGS sequence"/>
</dbReference>
<evidence type="ECO:0000313" key="2">
    <source>
        <dbReference type="Proteomes" id="UP000001542"/>
    </source>
</evidence>
<evidence type="ECO:0008006" key="3">
    <source>
        <dbReference type="Google" id="ProtNLM"/>
    </source>
</evidence>
<reference evidence="1" key="1">
    <citation type="submission" date="2006-10" db="EMBL/GenBank/DDBJ databases">
        <authorList>
            <person name="Amadeo P."/>
            <person name="Zhao Q."/>
            <person name="Wortman J."/>
            <person name="Fraser-Liggett C."/>
            <person name="Carlton J."/>
        </authorList>
    </citation>
    <scope>NUCLEOTIDE SEQUENCE</scope>
    <source>
        <strain evidence="1">G3</strain>
    </source>
</reference>
<protein>
    <recommendedName>
        <fullName evidence="3">VPS9 domain-containing protein</fullName>
    </recommendedName>
</protein>
<sequence length="416" mass="48256">MSVDLSIPNPEIVHFLDLIMPMNCGEAERKAMFTDQIVILEHKFTKFASAPIPNDLIFMPGDYNYSTIGKASIAIYNELVEEYKIKRSEFFIGKVQILNDTYIWLNKCIDCNLFFLFDDTNYQKYVLDQFTLEPSIKEASFKIKAMINHINTKRYEEKRFQLQDCLIDLKMNANISNVALDHASPTQFDVSFHNFIISNDLIKRFYVFAEQIIKKDDFMIKPDDLRQLNTSFVLLLQPQTHEEQSMIRSTIRRICFSMIYTLKPELLSVKDSVDFIHKAEKLSNKTPIELGIENYVPVSYKTLPIRKIIDSQIILRNALKDLEYLQFLYSPADISYQVFISMTKIQTWVADQTGNHGKMSFDDVLSFVAPFIAYDIPCNAEAIAQYLKFVQFPNSSTLDFSRLMFISACDVISNTK</sequence>
<dbReference type="RefSeq" id="XP_001325067.1">
    <property type="nucleotide sequence ID" value="XM_001325032.1"/>
</dbReference>
<evidence type="ECO:0000313" key="1">
    <source>
        <dbReference type="EMBL" id="EAY12844.1"/>
    </source>
</evidence>
<proteinExistence type="predicted"/>
<dbReference type="VEuPathDB" id="TrichDB:TVAGG3_0969650"/>
<dbReference type="KEGG" id="tva:4770813"/>
<dbReference type="AlphaFoldDB" id="A2E3F3"/>
<name>A2E3F3_TRIV3</name>
<keyword evidence="2" id="KW-1185">Reference proteome</keyword>
<reference evidence="1" key="2">
    <citation type="journal article" date="2007" name="Science">
        <title>Draft genome sequence of the sexually transmitted pathogen Trichomonas vaginalis.</title>
        <authorList>
            <person name="Carlton J.M."/>
            <person name="Hirt R.P."/>
            <person name="Silva J.C."/>
            <person name="Delcher A.L."/>
            <person name="Schatz M."/>
            <person name="Zhao Q."/>
            <person name="Wortman J.R."/>
            <person name="Bidwell S.L."/>
            <person name="Alsmark U.C.M."/>
            <person name="Besteiro S."/>
            <person name="Sicheritz-Ponten T."/>
            <person name="Noel C.J."/>
            <person name="Dacks J.B."/>
            <person name="Foster P.G."/>
            <person name="Simillion C."/>
            <person name="Van de Peer Y."/>
            <person name="Miranda-Saavedra D."/>
            <person name="Barton G.J."/>
            <person name="Westrop G.D."/>
            <person name="Mueller S."/>
            <person name="Dessi D."/>
            <person name="Fiori P.L."/>
            <person name="Ren Q."/>
            <person name="Paulsen I."/>
            <person name="Zhang H."/>
            <person name="Bastida-Corcuera F.D."/>
            <person name="Simoes-Barbosa A."/>
            <person name="Brown M.T."/>
            <person name="Hayes R.D."/>
            <person name="Mukherjee M."/>
            <person name="Okumura C.Y."/>
            <person name="Schneider R."/>
            <person name="Smith A.J."/>
            <person name="Vanacova S."/>
            <person name="Villalvazo M."/>
            <person name="Haas B.J."/>
            <person name="Pertea M."/>
            <person name="Feldblyum T.V."/>
            <person name="Utterback T.R."/>
            <person name="Shu C.L."/>
            <person name="Osoegawa K."/>
            <person name="de Jong P.J."/>
            <person name="Hrdy I."/>
            <person name="Horvathova L."/>
            <person name="Zubacova Z."/>
            <person name="Dolezal P."/>
            <person name="Malik S.B."/>
            <person name="Logsdon J.M. Jr."/>
            <person name="Henze K."/>
            <person name="Gupta A."/>
            <person name="Wang C.C."/>
            <person name="Dunne R.L."/>
            <person name="Upcroft J.A."/>
            <person name="Upcroft P."/>
            <person name="White O."/>
            <person name="Salzberg S.L."/>
            <person name="Tang P."/>
            <person name="Chiu C.-H."/>
            <person name="Lee Y.-S."/>
            <person name="Embley T.M."/>
            <person name="Coombs G.H."/>
            <person name="Mottram J.C."/>
            <person name="Tachezy J."/>
            <person name="Fraser-Liggett C.M."/>
            <person name="Johnson P.J."/>
        </authorList>
    </citation>
    <scope>NUCLEOTIDE SEQUENCE [LARGE SCALE GENOMIC DNA]</scope>
    <source>
        <strain evidence="1">G3</strain>
    </source>
</reference>
<dbReference type="VEuPathDB" id="TrichDB:TVAG_221980"/>